<protein>
    <submittedName>
        <fullName evidence="1">Uncharacterized protein</fullName>
    </submittedName>
</protein>
<dbReference type="Proteomes" id="UP001152300">
    <property type="component" value="Unassembled WGS sequence"/>
</dbReference>
<dbReference type="EMBL" id="JAPEIS010000016">
    <property type="protein sequence ID" value="KAJ8058472.1"/>
    <property type="molecule type" value="Genomic_DNA"/>
</dbReference>
<proteinExistence type="predicted"/>
<gene>
    <name evidence="1" type="ORF">OCU04_012660</name>
</gene>
<dbReference type="AlphaFoldDB" id="A0A9X0DEC3"/>
<accession>A0A9X0DEC3</accession>
<name>A0A9X0DEC3_9HELO</name>
<reference evidence="1" key="1">
    <citation type="submission" date="2022-11" db="EMBL/GenBank/DDBJ databases">
        <title>Genome Resource of Sclerotinia nivalis Strain SnTB1, a Plant Pathogen Isolated from American Ginseng.</title>
        <authorList>
            <person name="Fan S."/>
        </authorList>
    </citation>
    <scope>NUCLEOTIDE SEQUENCE</scope>
    <source>
        <strain evidence="1">SnTB1</strain>
    </source>
</reference>
<organism evidence="1 2">
    <name type="scientific">Sclerotinia nivalis</name>
    <dbReference type="NCBI Taxonomy" id="352851"/>
    <lineage>
        <taxon>Eukaryota</taxon>
        <taxon>Fungi</taxon>
        <taxon>Dikarya</taxon>
        <taxon>Ascomycota</taxon>
        <taxon>Pezizomycotina</taxon>
        <taxon>Leotiomycetes</taxon>
        <taxon>Helotiales</taxon>
        <taxon>Sclerotiniaceae</taxon>
        <taxon>Sclerotinia</taxon>
    </lineage>
</organism>
<evidence type="ECO:0000313" key="1">
    <source>
        <dbReference type="EMBL" id="KAJ8058472.1"/>
    </source>
</evidence>
<dbReference type="OrthoDB" id="10465446at2759"/>
<comment type="caution">
    <text evidence="1">The sequence shown here is derived from an EMBL/GenBank/DDBJ whole genome shotgun (WGS) entry which is preliminary data.</text>
</comment>
<sequence>MLEYWELKRYEKVKKLFGGKKPLPFEYNPELESDGSCTNWTVIHAAKVVNLVHHIDDLLPTVIVDGFWNMRIFKFNKAKETELEMLDNNCTKFTLDLKYKDLDLVA</sequence>
<keyword evidence="2" id="KW-1185">Reference proteome</keyword>
<evidence type="ECO:0000313" key="2">
    <source>
        <dbReference type="Proteomes" id="UP001152300"/>
    </source>
</evidence>